<dbReference type="Pfam" id="PF04002">
    <property type="entry name" value="RadC"/>
    <property type="match status" value="1"/>
</dbReference>
<keyword evidence="4" id="KW-0862">Zinc</keyword>
<evidence type="ECO:0000256" key="1">
    <source>
        <dbReference type="ARBA" id="ARBA00022670"/>
    </source>
</evidence>
<proteinExistence type="predicted"/>
<dbReference type="EMBL" id="FQUS01000029">
    <property type="protein sequence ID" value="SHG45970.1"/>
    <property type="molecule type" value="Genomic_DNA"/>
</dbReference>
<dbReference type="Proteomes" id="UP000184041">
    <property type="component" value="Unassembled WGS sequence"/>
</dbReference>
<organism evidence="7 8">
    <name type="scientific">Fodinibius roseus</name>
    <dbReference type="NCBI Taxonomy" id="1194090"/>
    <lineage>
        <taxon>Bacteria</taxon>
        <taxon>Pseudomonadati</taxon>
        <taxon>Balneolota</taxon>
        <taxon>Balneolia</taxon>
        <taxon>Balneolales</taxon>
        <taxon>Balneolaceae</taxon>
        <taxon>Fodinibius</taxon>
    </lineage>
</organism>
<evidence type="ECO:0000256" key="4">
    <source>
        <dbReference type="ARBA" id="ARBA00022833"/>
    </source>
</evidence>
<evidence type="ECO:0000256" key="3">
    <source>
        <dbReference type="ARBA" id="ARBA00022801"/>
    </source>
</evidence>
<dbReference type="STRING" id="1194090.SAMN05443144_1294"/>
<dbReference type="AlphaFoldDB" id="A0A1M5K0A9"/>
<protein>
    <submittedName>
        <fullName evidence="7">DNA repair protein RadC</fullName>
    </submittedName>
</protein>
<keyword evidence="8" id="KW-1185">Reference proteome</keyword>
<dbReference type="Gene3D" id="3.40.140.10">
    <property type="entry name" value="Cytidine Deaminase, domain 2"/>
    <property type="match status" value="1"/>
</dbReference>
<keyword evidence="2" id="KW-0479">Metal-binding</keyword>
<dbReference type="GO" id="GO:0008237">
    <property type="term" value="F:metallopeptidase activity"/>
    <property type="evidence" value="ECO:0007669"/>
    <property type="project" value="UniProtKB-KW"/>
</dbReference>
<dbReference type="OrthoDB" id="9804482at2"/>
<dbReference type="GO" id="GO:0006508">
    <property type="term" value="P:proteolysis"/>
    <property type="evidence" value="ECO:0007669"/>
    <property type="project" value="UniProtKB-KW"/>
</dbReference>
<gene>
    <name evidence="7" type="ORF">SAMN05443144_1294</name>
</gene>
<keyword evidence="1" id="KW-0645">Protease</keyword>
<dbReference type="PANTHER" id="PTHR30471">
    <property type="entry name" value="DNA REPAIR PROTEIN RADC"/>
    <property type="match status" value="1"/>
</dbReference>
<dbReference type="RefSeq" id="WP_073068024.1">
    <property type="nucleotide sequence ID" value="NZ_FQUS01000029.1"/>
</dbReference>
<reference evidence="7 8" key="1">
    <citation type="submission" date="2016-11" db="EMBL/GenBank/DDBJ databases">
        <authorList>
            <person name="Jaros S."/>
            <person name="Januszkiewicz K."/>
            <person name="Wedrychowicz H."/>
        </authorList>
    </citation>
    <scope>NUCLEOTIDE SEQUENCE [LARGE SCALE GENOMIC DNA]</scope>
    <source>
        <strain evidence="7 8">DSM 21986</strain>
    </source>
</reference>
<dbReference type="PROSITE" id="PS01302">
    <property type="entry name" value="UPF0758"/>
    <property type="match status" value="1"/>
</dbReference>
<evidence type="ECO:0000256" key="2">
    <source>
        <dbReference type="ARBA" id="ARBA00022723"/>
    </source>
</evidence>
<accession>A0A1M5K0A9</accession>
<evidence type="ECO:0000313" key="8">
    <source>
        <dbReference type="Proteomes" id="UP000184041"/>
    </source>
</evidence>
<keyword evidence="3" id="KW-0378">Hydrolase</keyword>
<evidence type="ECO:0000313" key="7">
    <source>
        <dbReference type="EMBL" id="SHG45970.1"/>
    </source>
</evidence>
<dbReference type="InterPro" id="IPR037518">
    <property type="entry name" value="MPN"/>
</dbReference>
<keyword evidence="5" id="KW-0482">Metalloprotease</keyword>
<dbReference type="PANTHER" id="PTHR30471:SF3">
    <property type="entry name" value="UPF0758 PROTEIN YEES-RELATED"/>
    <property type="match status" value="1"/>
</dbReference>
<dbReference type="InterPro" id="IPR025657">
    <property type="entry name" value="RadC_JAB"/>
</dbReference>
<dbReference type="CDD" id="cd08071">
    <property type="entry name" value="MPN_DUF2466"/>
    <property type="match status" value="1"/>
</dbReference>
<dbReference type="PROSITE" id="PS50249">
    <property type="entry name" value="MPN"/>
    <property type="match status" value="1"/>
</dbReference>
<name>A0A1M5K0A9_9BACT</name>
<dbReference type="GO" id="GO:0046872">
    <property type="term" value="F:metal ion binding"/>
    <property type="evidence" value="ECO:0007669"/>
    <property type="project" value="UniProtKB-KW"/>
</dbReference>
<sequence length="158" mass="17598">MNNNDTLIEKSPTLAEVKLSYKNNQPTQSFPEITSPKQAEQVLREIWDKDQLQLREEFVVLLLNNAKKLLGWSKISSGGATATIVDPASVFQVALLANATSIILAHNHPSGNLEASSADKKLTKRIKKSGKMLGIEVEDHVILTADNYISFREKEIIW</sequence>
<feature type="domain" description="MPN" evidence="6">
    <location>
        <begin position="32"/>
        <end position="157"/>
    </location>
</feature>
<dbReference type="InterPro" id="IPR020891">
    <property type="entry name" value="UPF0758_CS"/>
</dbReference>
<evidence type="ECO:0000259" key="6">
    <source>
        <dbReference type="PROSITE" id="PS50249"/>
    </source>
</evidence>
<evidence type="ECO:0000256" key="5">
    <source>
        <dbReference type="ARBA" id="ARBA00023049"/>
    </source>
</evidence>
<dbReference type="InterPro" id="IPR001405">
    <property type="entry name" value="UPF0758"/>
</dbReference>